<dbReference type="AlphaFoldDB" id="X1CVM6"/>
<gene>
    <name evidence="1" type="ORF">S01H4_39537</name>
</gene>
<organism evidence="1">
    <name type="scientific">marine sediment metagenome</name>
    <dbReference type="NCBI Taxonomy" id="412755"/>
    <lineage>
        <taxon>unclassified sequences</taxon>
        <taxon>metagenomes</taxon>
        <taxon>ecological metagenomes</taxon>
    </lineage>
</organism>
<protein>
    <submittedName>
        <fullName evidence="1">Uncharacterized protein</fullName>
    </submittedName>
</protein>
<evidence type="ECO:0000313" key="1">
    <source>
        <dbReference type="EMBL" id="GAH00155.1"/>
    </source>
</evidence>
<feature type="non-terminal residue" evidence="1">
    <location>
        <position position="145"/>
    </location>
</feature>
<comment type="caution">
    <text evidence="1">The sequence shown here is derived from an EMBL/GenBank/DDBJ whole genome shotgun (WGS) entry which is preliminary data.</text>
</comment>
<proteinExistence type="predicted"/>
<reference evidence="1" key="1">
    <citation type="journal article" date="2014" name="Front. Microbiol.">
        <title>High frequency of phylogenetically diverse reductive dehalogenase-homologous genes in deep subseafloor sedimentary metagenomes.</title>
        <authorList>
            <person name="Kawai M."/>
            <person name="Futagami T."/>
            <person name="Toyoda A."/>
            <person name="Takaki Y."/>
            <person name="Nishi S."/>
            <person name="Hori S."/>
            <person name="Arai W."/>
            <person name="Tsubouchi T."/>
            <person name="Morono Y."/>
            <person name="Uchiyama I."/>
            <person name="Ito T."/>
            <person name="Fujiyama A."/>
            <person name="Inagaki F."/>
            <person name="Takami H."/>
        </authorList>
    </citation>
    <scope>NUCLEOTIDE SEQUENCE</scope>
    <source>
        <strain evidence="1">Expedition CK06-06</strain>
    </source>
</reference>
<sequence length="145" mass="16630">MGYLKNQLFPRDEYGGYGIKYKPEKGEWNWVNTAYMADGSQPQAWMPDAGNIILVDDPSNPGRLCAKFVLDSPLTRPLSDNQHTKLYEVQGRQSENYGEPFLSTKELFYHFSVWIPSNIDVQEWGRLIWQECGDETTYATKGKGP</sequence>
<name>X1CVM6_9ZZZZ</name>
<dbReference type="EMBL" id="BART01021428">
    <property type="protein sequence ID" value="GAH00155.1"/>
    <property type="molecule type" value="Genomic_DNA"/>
</dbReference>
<accession>X1CVM6</accession>